<dbReference type="GO" id="GO:0032045">
    <property type="term" value="C:guanyl-nucleotide exchange factor complex"/>
    <property type="evidence" value="ECO:0007669"/>
    <property type="project" value="TreeGrafter"/>
</dbReference>
<dbReference type="InterPro" id="IPR037521">
    <property type="entry name" value="FLCN/SMCR8_DENN"/>
</dbReference>
<evidence type="ECO:0000256" key="5">
    <source>
        <dbReference type="ARBA" id="ARBA00038137"/>
    </source>
</evidence>
<dbReference type="GO" id="GO:0006914">
    <property type="term" value="P:autophagy"/>
    <property type="evidence" value="ECO:0007669"/>
    <property type="project" value="UniProtKB-KW"/>
</dbReference>
<feature type="region of interest" description="Disordered" evidence="6">
    <location>
        <begin position="617"/>
        <end position="656"/>
    </location>
</feature>
<feature type="compositionally biased region" description="Polar residues" evidence="6">
    <location>
        <begin position="371"/>
        <end position="381"/>
    </location>
</feature>
<comment type="subcellular location">
    <subcellularLocation>
        <location evidence="1">Cytoplasm</location>
    </subcellularLocation>
</comment>
<evidence type="ECO:0000256" key="3">
    <source>
        <dbReference type="ARBA" id="ARBA00022658"/>
    </source>
</evidence>
<name>A0A2P6NGD8_9EUKA</name>
<evidence type="ECO:0000313" key="9">
    <source>
        <dbReference type="Proteomes" id="UP000241769"/>
    </source>
</evidence>
<evidence type="ECO:0000256" key="1">
    <source>
        <dbReference type="ARBA" id="ARBA00004496"/>
    </source>
</evidence>
<keyword evidence="9" id="KW-1185">Reference proteome</keyword>
<dbReference type="PROSITE" id="PS51834">
    <property type="entry name" value="DENN_FLCN_SMCR8"/>
    <property type="match status" value="1"/>
</dbReference>
<proteinExistence type="inferred from homology"/>
<protein>
    <recommendedName>
        <fullName evidence="7">UDENN FLCN/SMCR8-type domain-containing protein</fullName>
    </recommendedName>
</protein>
<comment type="similarity">
    <text evidence="5">Belongs to the SMCR8 family.</text>
</comment>
<feature type="domain" description="UDENN FLCN/SMCR8-type" evidence="7">
    <location>
        <begin position="17"/>
        <end position="668"/>
    </location>
</feature>
<evidence type="ECO:0000259" key="7">
    <source>
        <dbReference type="PROSITE" id="PS51834"/>
    </source>
</evidence>
<feature type="region of interest" description="Disordered" evidence="6">
    <location>
        <begin position="340"/>
        <end position="391"/>
    </location>
</feature>
<dbReference type="Proteomes" id="UP000241769">
    <property type="component" value="Unassembled WGS sequence"/>
</dbReference>
<dbReference type="EMBL" id="MDYQ01000091">
    <property type="protein sequence ID" value="PRP83010.1"/>
    <property type="molecule type" value="Genomic_DNA"/>
</dbReference>
<keyword evidence="2" id="KW-0963">Cytoplasm</keyword>
<reference evidence="8 9" key="1">
    <citation type="journal article" date="2018" name="Genome Biol. Evol.">
        <title>Multiple Roots of Fruiting Body Formation in Amoebozoa.</title>
        <authorList>
            <person name="Hillmann F."/>
            <person name="Forbes G."/>
            <person name="Novohradska S."/>
            <person name="Ferling I."/>
            <person name="Riege K."/>
            <person name="Groth M."/>
            <person name="Westermann M."/>
            <person name="Marz M."/>
            <person name="Spaller T."/>
            <person name="Winckler T."/>
            <person name="Schaap P."/>
            <person name="Glockner G."/>
        </authorList>
    </citation>
    <scope>NUCLEOTIDE SEQUENCE [LARGE SCALE GENOMIC DNA]</scope>
    <source>
        <strain evidence="8 9">Jena</strain>
    </source>
</reference>
<evidence type="ECO:0000256" key="4">
    <source>
        <dbReference type="ARBA" id="ARBA00023006"/>
    </source>
</evidence>
<feature type="compositionally biased region" description="Polar residues" evidence="6">
    <location>
        <begin position="14"/>
        <end position="33"/>
    </location>
</feature>
<organism evidence="8 9">
    <name type="scientific">Planoprotostelium fungivorum</name>
    <dbReference type="NCBI Taxonomy" id="1890364"/>
    <lineage>
        <taxon>Eukaryota</taxon>
        <taxon>Amoebozoa</taxon>
        <taxon>Evosea</taxon>
        <taxon>Variosea</taxon>
        <taxon>Cavosteliida</taxon>
        <taxon>Cavosteliaceae</taxon>
        <taxon>Planoprotostelium</taxon>
    </lineage>
</organism>
<dbReference type="AlphaFoldDB" id="A0A2P6NGD8"/>
<dbReference type="GO" id="GO:0005085">
    <property type="term" value="F:guanyl-nucleotide exchange factor activity"/>
    <property type="evidence" value="ECO:0007669"/>
    <property type="project" value="UniProtKB-KW"/>
</dbReference>
<dbReference type="OrthoDB" id="2289278at2759"/>
<evidence type="ECO:0000313" key="8">
    <source>
        <dbReference type="EMBL" id="PRP83010.1"/>
    </source>
</evidence>
<dbReference type="STRING" id="1890364.A0A2P6NGD8"/>
<keyword evidence="4" id="KW-0072">Autophagy</keyword>
<dbReference type="InParanoid" id="A0A2P6NGD8"/>
<gene>
    <name evidence="8" type="ORF">PROFUN_09865</name>
</gene>
<comment type="caution">
    <text evidence="8">The sequence shown here is derived from an EMBL/GenBank/DDBJ whole genome shotgun (WGS) entry which is preliminary data.</text>
</comment>
<dbReference type="PANTHER" id="PTHR31334">
    <property type="entry name" value="SMITH-MAGENIS SYNDROME REGION GENE 8 PROTEIN"/>
    <property type="match status" value="1"/>
</dbReference>
<feature type="region of interest" description="Disordered" evidence="6">
    <location>
        <begin position="1"/>
        <end position="33"/>
    </location>
</feature>
<dbReference type="GO" id="GO:0005737">
    <property type="term" value="C:cytoplasm"/>
    <property type="evidence" value="ECO:0007669"/>
    <property type="project" value="UniProtKB-SubCell"/>
</dbReference>
<keyword evidence="3" id="KW-0344">Guanine-nucleotide releasing factor</keyword>
<feature type="region of interest" description="Disordered" evidence="6">
    <location>
        <begin position="405"/>
        <end position="425"/>
    </location>
</feature>
<evidence type="ECO:0000256" key="2">
    <source>
        <dbReference type="ARBA" id="ARBA00022490"/>
    </source>
</evidence>
<feature type="compositionally biased region" description="Polar residues" evidence="6">
    <location>
        <begin position="347"/>
        <end position="356"/>
    </location>
</feature>
<evidence type="ECO:0000256" key="6">
    <source>
        <dbReference type="SAM" id="MobiDB-lite"/>
    </source>
</evidence>
<dbReference type="PANTHER" id="PTHR31334:SF1">
    <property type="entry name" value="GUANINE NUCLEOTIDE EXCHANGE PROTEIN SMCR8"/>
    <property type="match status" value="1"/>
</dbReference>
<accession>A0A2P6NGD8</accession>
<sequence>MGVDEQNYVDSDAENASSLRQLDQPSNTASSEFSELEGPIPLFTVPEGGAGAFNVNEFVLRIMAVDNQNKGSDIVENTSTKDMQVVLSEHKEGATAYVHHFNLLDLYARGYVRPICISYITRDPKKIMCHFEDFLQSFSEVTEIFKSGNRQIFRKDISLQLDKIDKLKNIQEVEDITGRTPETMSEYITDLKILHGGMEEEEDSIELSEENSTEESALKDIIVSYFNTPGATLRTLEQLCGQSMYSKGKKAIRDAWRMLKRPAIVLALEREDQYFFESGSCNLSMGSSFLMNFSALYDNLSPDISKSVSHDDMKSWASYVTIGRRGGQDALDAYRRQEEMDLRRPSIDTSENTVSPDPSPRLGRRPESPSWGRNNPLSLSTPGPLRDWGDISIDSESDSMVSAFTPVKDHLGGDSSPETTHGSFKSRRYDKSIENFSANIWNVANTTSGRGLLDLRNRYNSLFLRTVMFSLLRGRTVIILGNNYNETAVGKLVTCLTSFIPGTSSVTEEEEKKKIAKVTSKWHTKSIKLSDLSTLKLIGMKRDITLPKVVERYVTIWDYEAETILGPPYTGNLLDDLLSTKKVWPDENTFLAHIQCILFDLAIKVYIMYQSQLYASTEKDKRSSNEGPGSPDRAHPYTGRTKPETPQQPPGSTRKMPQISKVFRSASESNLLRSPQKETSHNWSKNIPRNDMQIIEHLVEIVKMRQVSWYHQCTGQPEAPGVIQLDYSPVRRFKNSRK</sequence>